<dbReference type="Proteomes" id="UP000265520">
    <property type="component" value="Unassembled WGS sequence"/>
</dbReference>
<keyword evidence="2" id="KW-1185">Reference proteome</keyword>
<dbReference type="AlphaFoldDB" id="A0A392UB40"/>
<evidence type="ECO:0000313" key="1">
    <source>
        <dbReference type="EMBL" id="MCI69636.1"/>
    </source>
</evidence>
<protein>
    <submittedName>
        <fullName evidence="1">Uncharacterized protein</fullName>
    </submittedName>
</protein>
<proteinExistence type="predicted"/>
<accession>A0A392UB40</accession>
<evidence type="ECO:0000313" key="2">
    <source>
        <dbReference type="Proteomes" id="UP000265520"/>
    </source>
</evidence>
<sequence length="46" mass="5134">RSLSSMENDFFIFPSDVSAEAKALKAKFGDAVDRLSQIIQKMVEGR</sequence>
<name>A0A392UB40_9FABA</name>
<dbReference type="EMBL" id="LXQA010760234">
    <property type="protein sequence ID" value="MCI69636.1"/>
    <property type="molecule type" value="Genomic_DNA"/>
</dbReference>
<reference evidence="1 2" key="1">
    <citation type="journal article" date="2018" name="Front. Plant Sci.">
        <title>Red Clover (Trifolium pratense) and Zigzag Clover (T. medium) - A Picture of Genomic Similarities and Differences.</title>
        <authorList>
            <person name="Dluhosova J."/>
            <person name="Istvanek J."/>
            <person name="Nedelnik J."/>
            <person name="Repkova J."/>
        </authorList>
    </citation>
    <scope>NUCLEOTIDE SEQUENCE [LARGE SCALE GENOMIC DNA]</scope>
    <source>
        <strain evidence="2">cv. 10/8</strain>
        <tissue evidence="1">Leaf</tissue>
    </source>
</reference>
<organism evidence="1 2">
    <name type="scientific">Trifolium medium</name>
    <dbReference type="NCBI Taxonomy" id="97028"/>
    <lineage>
        <taxon>Eukaryota</taxon>
        <taxon>Viridiplantae</taxon>
        <taxon>Streptophyta</taxon>
        <taxon>Embryophyta</taxon>
        <taxon>Tracheophyta</taxon>
        <taxon>Spermatophyta</taxon>
        <taxon>Magnoliopsida</taxon>
        <taxon>eudicotyledons</taxon>
        <taxon>Gunneridae</taxon>
        <taxon>Pentapetalae</taxon>
        <taxon>rosids</taxon>
        <taxon>fabids</taxon>
        <taxon>Fabales</taxon>
        <taxon>Fabaceae</taxon>
        <taxon>Papilionoideae</taxon>
        <taxon>50 kb inversion clade</taxon>
        <taxon>NPAAA clade</taxon>
        <taxon>Hologalegina</taxon>
        <taxon>IRL clade</taxon>
        <taxon>Trifolieae</taxon>
        <taxon>Trifolium</taxon>
    </lineage>
</organism>
<comment type="caution">
    <text evidence="1">The sequence shown here is derived from an EMBL/GenBank/DDBJ whole genome shotgun (WGS) entry which is preliminary data.</text>
</comment>
<feature type="non-terminal residue" evidence="1">
    <location>
        <position position="1"/>
    </location>
</feature>